<name>A0ABS1SHA2_9MICO</name>
<proteinExistence type="predicted"/>
<protein>
    <submittedName>
        <fullName evidence="5">LacI family transcriptional regulator</fullName>
    </submittedName>
</protein>
<dbReference type="PANTHER" id="PTHR30146:SF109">
    <property type="entry name" value="HTH-TYPE TRANSCRIPTIONAL REGULATOR GALS"/>
    <property type="match status" value="1"/>
</dbReference>
<dbReference type="InterPro" id="IPR000843">
    <property type="entry name" value="HTH_LacI"/>
</dbReference>
<dbReference type="CDD" id="cd06267">
    <property type="entry name" value="PBP1_LacI_sugar_binding-like"/>
    <property type="match status" value="1"/>
</dbReference>
<dbReference type="PANTHER" id="PTHR30146">
    <property type="entry name" value="LACI-RELATED TRANSCRIPTIONAL REPRESSOR"/>
    <property type="match status" value="1"/>
</dbReference>
<sequence>MGVSHRKPVTMKDVAAHAGVSAATVSRALSGGRSMNPAVRDRVQAAARDLGYQINLLGRALRQQRLNIVGLMVPDLDNPFFAALAEQLARTLRSHGFELLVSSAAGSVEVEAQGVQSFLGQQIHSLVIIPCDEVESAATLRLAQQRVTVVQFDRRVATVDVPFVGGDNAAGMELIAAHVRATGVSESEVAFFGADPHSSSGRERWEGFHRAFPNSPQFSGAFDIDWGYQAVTELLSRGTKTGTIVAAADVIALGAISGLHAAGMNVPGDFRVVGFDGVGIASFALPKLTTVRQPVEKMSDAIRLLIGAEPGSATPAETLLQPEFVLGESSPE</sequence>
<dbReference type="CDD" id="cd01392">
    <property type="entry name" value="HTH_LacI"/>
    <property type="match status" value="1"/>
</dbReference>
<dbReference type="SUPFAM" id="SSF53822">
    <property type="entry name" value="Periplasmic binding protein-like I"/>
    <property type="match status" value="1"/>
</dbReference>
<dbReference type="PROSITE" id="PS00356">
    <property type="entry name" value="HTH_LACI_1"/>
    <property type="match status" value="1"/>
</dbReference>
<dbReference type="InterPro" id="IPR025997">
    <property type="entry name" value="SBP_2_dom"/>
</dbReference>
<evidence type="ECO:0000313" key="6">
    <source>
        <dbReference type="Proteomes" id="UP001645859"/>
    </source>
</evidence>
<evidence type="ECO:0000256" key="1">
    <source>
        <dbReference type="ARBA" id="ARBA00023015"/>
    </source>
</evidence>
<reference evidence="5 6" key="1">
    <citation type="submission" date="2018-09" db="EMBL/GenBank/DDBJ databases">
        <title>Comparative genomics of Leucobacter spp.</title>
        <authorList>
            <person name="Reis A.C."/>
            <person name="Kolvenbach B.A."/>
            <person name="Corvini P.F.X."/>
            <person name="Nunes O.C."/>
        </authorList>
    </citation>
    <scope>NUCLEOTIDE SEQUENCE [LARGE SCALE GENOMIC DNA]</scope>
    <source>
        <strain evidence="5 6">TAN 31504</strain>
    </source>
</reference>
<organism evidence="5 6">
    <name type="scientific">Leucobacter chromiireducens subsp. solipictus</name>
    <dbReference type="NCBI Taxonomy" id="398235"/>
    <lineage>
        <taxon>Bacteria</taxon>
        <taxon>Bacillati</taxon>
        <taxon>Actinomycetota</taxon>
        <taxon>Actinomycetes</taxon>
        <taxon>Micrococcales</taxon>
        <taxon>Microbacteriaceae</taxon>
        <taxon>Leucobacter</taxon>
    </lineage>
</organism>
<feature type="domain" description="HTH lacI-type" evidence="4">
    <location>
        <begin position="9"/>
        <end position="63"/>
    </location>
</feature>
<dbReference type="SMART" id="SM00354">
    <property type="entry name" value="HTH_LACI"/>
    <property type="match status" value="1"/>
</dbReference>
<keyword evidence="3" id="KW-0804">Transcription</keyword>
<gene>
    <name evidence="5" type="ORF">D3230_11675</name>
</gene>
<dbReference type="InterPro" id="IPR028082">
    <property type="entry name" value="Peripla_BP_I"/>
</dbReference>
<dbReference type="InterPro" id="IPR010982">
    <property type="entry name" value="Lambda_DNA-bd_dom_sf"/>
</dbReference>
<dbReference type="Proteomes" id="UP001645859">
    <property type="component" value="Unassembled WGS sequence"/>
</dbReference>
<evidence type="ECO:0000256" key="3">
    <source>
        <dbReference type="ARBA" id="ARBA00023163"/>
    </source>
</evidence>
<keyword evidence="6" id="KW-1185">Reference proteome</keyword>
<dbReference type="EMBL" id="QYAC01000006">
    <property type="protein sequence ID" value="MBL3679939.1"/>
    <property type="molecule type" value="Genomic_DNA"/>
</dbReference>
<dbReference type="Pfam" id="PF00356">
    <property type="entry name" value="LacI"/>
    <property type="match status" value="1"/>
</dbReference>
<dbReference type="Gene3D" id="1.10.260.40">
    <property type="entry name" value="lambda repressor-like DNA-binding domains"/>
    <property type="match status" value="1"/>
</dbReference>
<evidence type="ECO:0000259" key="4">
    <source>
        <dbReference type="PROSITE" id="PS50932"/>
    </source>
</evidence>
<dbReference type="Pfam" id="PF13407">
    <property type="entry name" value="Peripla_BP_4"/>
    <property type="match status" value="1"/>
</dbReference>
<accession>A0ABS1SHA2</accession>
<evidence type="ECO:0000313" key="5">
    <source>
        <dbReference type="EMBL" id="MBL3679939.1"/>
    </source>
</evidence>
<comment type="caution">
    <text evidence="5">The sequence shown here is derived from an EMBL/GenBank/DDBJ whole genome shotgun (WGS) entry which is preliminary data.</text>
</comment>
<dbReference type="Gene3D" id="3.40.50.2300">
    <property type="match status" value="2"/>
</dbReference>
<evidence type="ECO:0000256" key="2">
    <source>
        <dbReference type="ARBA" id="ARBA00023125"/>
    </source>
</evidence>
<keyword evidence="2" id="KW-0238">DNA-binding</keyword>
<dbReference type="PROSITE" id="PS50932">
    <property type="entry name" value="HTH_LACI_2"/>
    <property type="match status" value="1"/>
</dbReference>
<keyword evidence="1" id="KW-0805">Transcription regulation</keyword>
<dbReference type="SUPFAM" id="SSF47413">
    <property type="entry name" value="lambda repressor-like DNA-binding domains"/>
    <property type="match status" value="1"/>
</dbReference>